<sequence>MPAYILEKLCRGCQRCVRACPREAIKMVAHVAIVESAQCVECEECMESCMHGAITFRGEDQTGQVRQELKKRLIELQTELTDLRARWPAHSLKPSLIIQLEDLEEEIREIREKLANEGMST</sequence>
<dbReference type="GO" id="GO:0046872">
    <property type="term" value="F:metal ion binding"/>
    <property type="evidence" value="ECO:0007669"/>
    <property type="project" value="UniProtKB-KW"/>
</dbReference>
<dbReference type="EMBL" id="DUTF01000165">
    <property type="protein sequence ID" value="HHY26543.1"/>
    <property type="molecule type" value="Genomic_DNA"/>
</dbReference>
<proteinExistence type="predicted"/>
<dbReference type="Pfam" id="PF13187">
    <property type="entry name" value="Fer4_9"/>
    <property type="match status" value="1"/>
</dbReference>
<dbReference type="Proteomes" id="UP000553059">
    <property type="component" value="Unassembled WGS sequence"/>
</dbReference>
<reference evidence="6 7" key="1">
    <citation type="journal article" date="2020" name="Biotechnol. Biofuels">
        <title>New insights from the biogas microbiome by comprehensive genome-resolved metagenomics of nearly 1600 species originating from multiple anaerobic digesters.</title>
        <authorList>
            <person name="Campanaro S."/>
            <person name="Treu L."/>
            <person name="Rodriguez-R L.M."/>
            <person name="Kovalovszki A."/>
            <person name="Ziels R.M."/>
            <person name="Maus I."/>
            <person name="Zhu X."/>
            <person name="Kougias P.G."/>
            <person name="Basile A."/>
            <person name="Luo G."/>
            <person name="Schluter A."/>
            <person name="Konstantinidis K.T."/>
            <person name="Angelidaki I."/>
        </authorList>
    </citation>
    <scope>NUCLEOTIDE SEQUENCE [LARGE SCALE GENOMIC DNA]</scope>
    <source>
        <strain evidence="6">AS05jafATM_4</strain>
    </source>
</reference>
<dbReference type="InterPro" id="IPR017896">
    <property type="entry name" value="4Fe4S_Fe-S-bd"/>
</dbReference>
<accession>A0A7C6Z3V8</accession>
<feature type="coiled-coil region" evidence="4">
    <location>
        <begin position="66"/>
        <end position="120"/>
    </location>
</feature>
<evidence type="ECO:0000259" key="5">
    <source>
        <dbReference type="PROSITE" id="PS51379"/>
    </source>
</evidence>
<name>A0A7C6Z3V8_9FIRM</name>
<dbReference type="Gene3D" id="3.30.70.20">
    <property type="match status" value="1"/>
</dbReference>
<dbReference type="PROSITE" id="PS51379">
    <property type="entry name" value="4FE4S_FER_2"/>
    <property type="match status" value="2"/>
</dbReference>
<feature type="domain" description="4Fe-4S ferredoxin-type" evidence="5">
    <location>
        <begin position="32"/>
        <end position="59"/>
    </location>
</feature>
<dbReference type="AlphaFoldDB" id="A0A7C6Z3V8"/>
<feature type="domain" description="4Fe-4S ferredoxin-type" evidence="5">
    <location>
        <begin position="1"/>
        <end position="30"/>
    </location>
</feature>
<gene>
    <name evidence="6" type="ORF">GX523_07310</name>
</gene>
<keyword evidence="4" id="KW-0175">Coiled coil</keyword>
<evidence type="ECO:0000313" key="7">
    <source>
        <dbReference type="Proteomes" id="UP000553059"/>
    </source>
</evidence>
<evidence type="ECO:0000313" key="6">
    <source>
        <dbReference type="EMBL" id="HHY26543.1"/>
    </source>
</evidence>
<protein>
    <submittedName>
        <fullName evidence="6">4Fe-4S binding protein</fullName>
    </submittedName>
</protein>
<keyword evidence="3" id="KW-0411">Iron-sulfur</keyword>
<keyword evidence="1" id="KW-0479">Metal-binding</keyword>
<evidence type="ECO:0000256" key="2">
    <source>
        <dbReference type="ARBA" id="ARBA00023004"/>
    </source>
</evidence>
<organism evidence="6 7">
    <name type="scientific">Desulfitobacterium dehalogenans</name>
    <dbReference type="NCBI Taxonomy" id="36854"/>
    <lineage>
        <taxon>Bacteria</taxon>
        <taxon>Bacillati</taxon>
        <taxon>Bacillota</taxon>
        <taxon>Clostridia</taxon>
        <taxon>Eubacteriales</taxon>
        <taxon>Desulfitobacteriaceae</taxon>
        <taxon>Desulfitobacterium</taxon>
    </lineage>
</organism>
<dbReference type="PANTHER" id="PTHR43122">
    <property type="entry name" value="FERREDOXIN SUBUNIT OF PYRUVATE:FLAVODOXIN OXIDOREDUCTASE-RELATED"/>
    <property type="match status" value="1"/>
</dbReference>
<dbReference type="PANTHER" id="PTHR43122:SF1">
    <property type="entry name" value="IRON-SULFUR-BINDING PROTEIN"/>
    <property type="match status" value="1"/>
</dbReference>
<keyword evidence="2" id="KW-0408">Iron</keyword>
<evidence type="ECO:0000256" key="4">
    <source>
        <dbReference type="SAM" id="Coils"/>
    </source>
</evidence>
<evidence type="ECO:0000256" key="3">
    <source>
        <dbReference type="ARBA" id="ARBA00023014"/>
    </source>
</evidence>
<dbReference type="GO" id="GO:0051536">
    <property type="term" value="F:iron-sulfur cluster binding"/>
    <property type="evidence" value="ECO:0007669"/>
    <property type="project" value="UniProtKB-KW"/>
</dbReference>
<evidence type="ECO:0000256" key="1">
    <source>
        <dbReference type="ARBA" id="ARBA00022723"/>
    </source>
</evidence>
<dbReference type="PROSITE" id="PS00198">
    <property type="entry name" value="4FE4S_FER_1"/>
    <property type="match status" value="1"/>
</dbReference>
<comment type="caution">
    <text evidence="6">The sequence shown here is derived from an EMBL/GenBank/DDBJ whole genome shotgun (WGS) entry which is preliminary data.</text>
</comment>
<dbReference type="InterPro" id="IPR017900">
    <property type="entry name" value="4Fe4S_Fe_S_CS"/>
</dbReference>
<dbReference type="SUPFAM" id="SSF54862">
    <property type="entry name" value="4Fe-4S ferredoxins"/>
    <property type="match status" value="1"/>
</dbReference>